<accession>A0ABR3JW77</accession>
<feature type="region of interest" description="Disordered" evidence="1">
    <location>
        <begin position="257"/>
        <end position="354"/>
    </location>
</feature>
<evidence type="ECO:0000256" key="1">
    <source>
        <dbReference type="SAM" id="MobiDB-lite"/>
    </source>
</evidence>
<protein>
    <recommendedName>
        <fullName evidence="4">Gag protein</fullName>
    </recommendedName>
</protein>
<feature type="region of interest" description="Disordered" evidence="1">
    <location>
        <begin position="1"/>
        <end position="71"/>
    </location>
</feature>
<dbReference type="EMBL" id="JASNQZ010000002">
    <property type="protein sequence ID" value="KAL0959766.1"/>
    <property type="molecule type" value="Genomic_DNA"/>
</dbReference>
<comment type="caution">
    <text evidence="2">The sequence shown here is derived from an EMBL/GenBank/DDBJ whole genome shotgun (WGS) entry which is preliminary data.</text>
</comment>
<proteinExistence type="predicted"/>
<feature type="compositionally biased region" description="Polar residues" evidence="1">
    <location>
        <begin position="258"/>
        <end position="271"/>
    </location>
</feature>
<evidence type="ECO:0008006" key="4">
    <source>
        <dbReference type="Google" id="ProtNLM"/>
    </source>
</evidence>
<name>A0ABR3JW77_9AGAR</name>
<dbReference type="Proteomes" id="UP001556367">
    <property type="component" value="Unassembled WGS sequence"/>
</dbReference>
<evidence type="ECO:0000313" key="3">
    <source>
        <dbReference type="Proteomes" id="UP001556367"/>
    </source>
</evidence>
<evidence type="ECO:0000313" key="2">
    <source>
        <dbReference type="EMBL" id="KAL0959766.1"/>
    </source>
</evidence>
<keyword evidence="3" id="KW-1185">Reference proteome</keyword>
<feature type="compositionally biased region" description="Polar residues" evidence="1">
    <location>
        <begin position="30"/>
        <end position="58"/>
    </location>
</feature>
<organism evidence="2 3">
    <name type="scientific">Hohenbuehelia grisea</name>
    <dbReference type="NCBI Taxonomy" id="104357"/>
    <lineage>
        <taxon>Eukaryota</taxon>
        <taxon>Fungi</taxon>
        <taxon>Dikarya</taxon>
        <taxon>Basidiomycota</taxon>
        <taxon>Agaricomycotina</taxon>
        <taxon>Agaricomycetes</taxon>
        <taxon>Agaricomycetidae</taxon>
        <taxon>Agaricales</taxon>
        <taxon>Pleurotineae</taxon>
        <taxon>Pleurotaceae</taxon>
        <taxon>Hohenbuehelia</taxon>
    </lineage>
</organism>
<reference evidence="3" key="1">
    <citation type="submission" date="2024-06" db="EMBL/GenBank/DDBJ databases">
        <title>Multi-omics analyses provide insights into the biosynthesis of the anticancer antibiotic pleurotin in Hohenbuehelia grisea.</title>
        <authorList>
            <person name="Weaver J.A."/>
            <person name="Alberti F."/>
        </authorList>
    </citation>
    <scope>NUCLEOTIDE SEQUENCE [LARGE SCALE GENOMIC DNA]</scope>
    <source>
        <strain evidence="3">T-177</strain>
    </source>
</reference>
<sequence>MPSSISSQFTTATMRVSSSLQATVPHHSPYYQSGSVAQSQNPFRSQGPQVQRISSRSSDPPAGPASQPARHARIASNHHLPGQPHATISPGVLPHYVDWIALGRDIHSSISVMINEMPRTIHGVEITQTVVREAIATAFRESRVSIQQIQAWYDAVDPCFPHHEPELVNPATIIPLWIEVQELRPSRNGTPVTLVKAAFAVSTVLAQRIIPTSLVQLWVEAMVVTRNSPAGPSARGPATSAAHLPIYTHETFADAQAMPSTSESMSINSMGGMSLDAPPRVRQLTPRMPLTPPPSHSRKRSSNSENIPDHPSPSKRSRKHTAGTWKPNLYSEPRFPIWNPPRATPATLKYLSAK</sequence>
<feature type="compositionally biased region" description="Polar residues" evidence="1">
    <location>
        <begin position="1"/>
        <end position="22"/>
    </location>
</feature>
<gene>
    <name evidence="2" type="ORF">HGRIS_011456</name>
</gene>